<dbReference type="GO" id="GO:0016787">
    <property type="term" value="F:hydrolase activity"/>
    <property type="evidence" value="ECO:0007669"/>
    <property type="project" value="UniProtKB-KW"/>
</dbReference>
<evidence type="ECO:0000313" key="6">
    <source>
        <dbReference type="Proteomes" id="UP000076874"/>
    </source>
</evidence>
<dbReference type="InterPro" id="IPR029058">
    <property type="entry name" value="AB_hydrolase_fold"/>
</dbReference>
<keyword evidence="3" id="KW-0732">Signal</keyword>
<keyword evidence="2 3" id="KW-0378">Hydrolase</keyword>
<protein>
    <recommendedName>
        <fullName evidence="3">Carboxylic ester hydrolase</fullName>
        <ecNumber evidence="3">3.1.1.-</ecNumber>
    </recommendedName>
</protein>
<sequence length="563" mass="59691">MRQVSFVALVAAVAVYSPGGSQAAPLQHGSDDPLTVTTLTGTFTGVFNEEYPNVREFRSIPYAQPPVGPRRWLPPAALAPSGRHSYARRYPSSCPQYLTKTPSLWNANITNFAIGVHGQSLLAGVQAQTSSEDCLKLAIWTPASAANASRPAGATTSSGAKHDATALLPVALFIPGGDFQMGGVDVPYQMPAPLVARRGDLIVVTHNYRVNIFGFPNAAGLHDQNLGLLDTRMAVEWLHANIRAFGGDPDRIVLWGQSAGAVAADIYNYAFYDDPLIAGSYLMSGTAAVAGLPADPAYSNFSFVARQVGCDFGAPGDPTRDVAAELACMRAVPADLLSNVVGQYAENGTTPRINFRPVPDERVYFANFSDRASRGLVAARPALVSTTANEEAALYPYPVHNLTAGPYMPAVDKATLAVFVCPAANTTRWRGALSSSSSSSARRTTYRYQYAGNFSAVTPYPWMGAYHASDIPMGFGTLALQPASAIPAFADAVKATMQDHVAAYIADPENGLRNRGWLPDDGSAGGGFLMRFAAGTTLQRSINSLEVDGACYGQGVYDNSPQS</sequence>
<dbReference type="InterPro" id="IPR002018">
    <property type="entry name" value="CarbesteraseB"/>
</dbReference>
<feature type="domain" description="Carboxylesterase type B" evidence="4">
    <location>
        <begin position="35"/>
        <end position="398"/>
    </location>
</feature>
<evidence type="ECO:0000259" key="4">
    <source>
        <dbReference type="Pfam" id="PF00135"/>
    </source>
</evidence>
<evidence type="ECO:0000256" key="1">
    <source>
        <dbReference type="ARBA" id="ARBA00005964"/>
    </source>
</evidence>
<evidence type="ECO:0000313" key="5">
    <source>
        <dbReference type="EMBL" id="OAA62877.1"/>
    </source>
</evidence>
<gene>
    <name evidence="5" type="ORF">SPI_04417</name>
</gene>
<evidence type="ECO:0000256" key="3">
    <source>
        <dbReference type="RuleBase" id="RU361235"/>
    </source>
</evidence>
<proteinExistence type="inferred from homology"/>
<dbReference type="Proteomes" id="UP000076874">
    <property type="component" value="Unassembled WGS sequence"/>
</dbReference>
<dbReference type="InterPro" id="IPR019826">
    <property type="entry name" value="Carboxylesterase_B_AS"/>
</dbReference>
<feature type="chain" id="PRO_5007749335" description="Carboxylic ester hydrolase" evidence="3">
    <location>
        <begin position="24"/>
        <end position="563"/>
    </location>
</feature>
<comment type="similarity">
    <text evidence="1 3">Belongs to the type-B carboxylesterase/lipase family.</text>
</comment>
<comment type="caution">
    <text evidence="5">The sequence shown here is derived from an EMBL/GenBank/DDBJ whole genome shotgun (WGS) entry which is preliminary data.</text>
</comment>
<dbReference type="STRING" id="1081102.A0A167VQE2"/>
<dbReference type="PANTHER" id="PTHR11559">
    <property type="entry name" value="CARBOXYLESTERASE"/>
    <property type="match status" value="1"/>
</dbReference>
<dbReference type="ESTHER" id="9pezi-a0a167vqe2">
    <property type="family name" value="Fungal_carboxylesterase_lipase"/>
</dbReference>
<dbReference type="EC" id="3.1.1.-" evidence="3"/>
<name>A0A167VQE2_9HYPO</name>
<dbReference type="Gene3D" id="3.40.50.1820">
    <property type="entry name" value="alpha/beta hydrolase"/>
    <property type="match status" value="1"/>
</dbReference>
<dbReference type="InterPro" id="IPR050309">
    <property type="entry name" value="Type-B_Carboxylest/Lipase"/>
</dbReference>
<organism evidence="5 6">
    <name type="scientific">Niveomyces insectorum RCEF 264</name>
    <dbReference type="NCBI Taxonomy" id="1081102"/>
    <lineage>
        <taxon>Eukaryota</taxon>
        <taxon>Fungi</taxon>
        <taxon>Dikarya</taxon>
        <taxon>Ascomycota</taxon>
        <taxon>Pezizomycotina</taxon>
        <taxon>Sordariomycetes</taxon>
        <taxon>Hypocreomycetidae</taxon>
        <taxon>Hypocreales</taxon>
        <taxon>Cordycipitaceae</taxon>
        <taxon>Niveomyces</taxon>
    </lineage>
</organism>
<feature type="signal peptide" evidence="3">
    <location>
        <begin position="1"/>
        <end position="23"/>
    </location>
</feature>
<dbReference type="Pfam" id="PF00135">
    <property type="entry name" value="COesterase"/>
    <property type="match status" value="1"/>
</dbReference>
<reference evidence="5 6" key="1">
    <citation type="journal article" date="2016" name="Genome Biol. Evol.">
        <title>Divergent and convergent evolution of fungal pathogenicity.</title>
        <authorList>
            <person name="Shang Y."/>
            <person name="Xiao G."/>
            <person name="Zheng P."/>
            <person name="Cen K."/>
            <person name="Zhan S."/>
            <person name="Wang C."/>
        </authorList>
    </citation>
    <scope>NUCLEOTIDE SEQUENCE [LARGE SCALE GENOMIC DNA]</scope>
    <source>
        <strain evidence="5 6">RCEF 264</strain>
    </source>
</reference>
<evidence type="ECO:0000256" key="2">
    <source>
        <dbReference type="ARBA" id="ARBA00022801"/>
    </source>
</evidence>
<dbReference type="OrthoDB" id="408631at2759"/>
<dbReference type="AlphaFoldDB" id="A0A167VQE2"/>
<dbReference type="SUPFAM" id="SSF53474">
    <property type="entry name" value="alpha/beta-Hydrolases"/>
    <property type="match status" value="1"/>
</dbReference>
<dbReference type="EMBL" id="AZHD01000006">
    <property type="protein sequence ID" value="OAA62877.1"/>
    <property type="molecule type" value="Genomic_DNA"/>
</dbReference>
<keyword evidence="6" id="KW-1185">Reference proteome</keyword>
<dbReference type="PROSITE" id="PS00122">
    <property type="entry name" value="CARBOXYLESTERASE_B_1"/>
    <property type="match status" value="1"/>
</dbReference>
<accession>A0A167VQE2</accession>